<dbReference type="InterPro" id="IPR024286">
    <property type="entry name" value="DUF3700"/>
</dbReference>
<proteinExistence type="evidence at transcript level"/>
<evidence type="ECO:0000313" key="2">
    <source>
        <dbReference type="EMBL" id="AAA61967.1"/>
    </source>
</evidence>
<feature type="domain" description="DUF3700" evidence="1">
    <location>
        <begin position="44"/>
        <end position="272"/>
    </location>
</feature>
<dbReference type="Pfam" id="PF12481">
    <property type="entry name" value="DUF3700"/>
    <property type="match status" value="1"/>
</dbReference>
<protein>
    <recommendedName>
        <fullName evidence="1">DUF3700 domain-containing protein</fullName>
    </recommendedName>
</protein>
<dbReference type="PANTHER" id="PTHR45952:SF6">
    <property type="entry name" value="STEM-SPECIFIC PROTEIN TSJT1-LIKE"/>
    <property type="match status" value="1"/>
</dbReference>
<dbReference type="ExpressionAtlas" id="Q40127">
    <property type="expression patterns" value="baseline and differential"/>
</dbReference>
<dbReference type="CDD" id="cd01910">
    <property type="entry name" value="Wali7"/>
    <property type="match status" value="1"/>
</dbReference>
<dbReference type="AlphaFoldDB" id="Q40127"/>
<organism evidence="2">
    <name type="scientific">Solanum lycopersicum</name>
    <name type="common">Tomato</name>
    <name type="synonym">Lycopersicon esculentum</name>
    <dbReference type="NCBI Taxonomy" id="4081"/>
    <lineage>
        <taxon>Eukaryota</taxon>
        <taxon>Viridiplantae</taxon>
        <taxon>Streptophyta</taxon>
        <taxon>Embryophyta</taxon>
        <taxon>Tracheophyta</taxon>
        <taxon>Spermatophyta</taxon>
        <taxon>Magnoliopsida</taxon>
        <taxon>eudicotyledons</taxon>
        <taxon>Gunneridae</taxon>
        <taxon>Pentapetalae</taxon>
        <taxon>asterids</taxon>
        <taxon>lamiids</taxon>
        <taxon>Solanales</taxon>
        <taxon>Solanaceae</taxon>
        <taxon>Solanoideae</taxon>
        <taxon>Solaneae</taxon>
        <taxon>Solanum</taxon>
        <taxon>Solanum subgen. Lycopersicon</taxon>
    </lineage>
</organism>
<dbReference type="PIR" id="T06355">
    <property type="entry name" value="T06355"/>
</dbReference>
<evidence type="ECO:0000259" key="1">
    <source>
        <dbReference type="SMART" id="SM01172"/>
    </source>
</evidence>
<dbReference type="EMBL" id="U19886">
    <property type="protein sequence ID" value="AAA61967.1"/>
    <property type="molecule type" value="mRNA"/>
</dbReference>
<sequence>MLAIFKNGVVDPPKELQSPASLQASIKAANPEETMKNSAREKMLAIFKNGVVDPPKELQSPASLQASIKAANPEETMKNFLSANQNNGFSIGFMNKAFWHILILQLHTILCQGCFCGMNDIYCIFLGNLSNLCALNKHYGLSKCANEAMLVSEAYRTLRDRGPYPAHQVLKELEGSFGFVIYDHKADTVFVALGGDEKVKLFWGIAFDGSVMISDNVDHIKASCIKSFAPFPSGCMYHSETGLKSYEHPSYKMKAMPRVDSEGSMCGAYFKVDVYSKVNSMPRVGSSANWATWGQ</sequence>
<accession>Q40127</accession>
<name>Q40127_SOLLC</name>
<dbReference type="PANTHER" id="PTHR45952">
    <property type="entry name" value="ALUMINUM INDUCED PROTEIN WITH YGL AND LRDR MOTIFS"/>
    <property type="match status" value="1"/>
</dbReference>
<dbReference type="SMART" id="SM01172">
    <property type="entry name" value="DUF3700"/>
    <property type="match status" value="1"/>
</dbReference>
<dbReference type="InterPro" id="IPR029055">
    <property type="entry name" value="Ntn_hydrolases_N"/>
</dbReference>
<reference evidence="2" key="1">
    <citation type="submission" date="1995-01" db="EMBL/GenBank/DDBJ databases">
        <title>Isolation and characterisation of genes expressed predominantly in tomato leaves.</title>
        <authorList>
            <person name="Janssen B.J."/>
        </authorList>
    </citation>
    <scope>NUCLEOTIDE SEQUENCE</scope>
    <source>
        <strain evidence="2">UC82B</strain>
        <tissue evidence="2">Etiolated first true leaf</tissue>
    </source>
</reference>
<dbReference type="InterPro" id="IPR044828">
    <property type="entry name" value="TSJT1-like"/>
</dbReference>
<dbReference type="SUPFAM" id="SSF56235">
    <property type="entry name" value="N-terminal nucleophile aminohydrolases (Ntn hydrolases)"/>
    <property type="match status" value="1"/>
</dbReference>
<dbReference type="Gene3D" id="3.60.20.10">
    <property type="entry name" value="Glutamine Phosphoribosylpyrophosphate, subunit 1, domain 1"/>
    <property type="match status" value="1"/>
</dbReference>